<keyword evidence="2" id="KW-1185">Reference proteome</keyword>
<dbReference type="Proteomes" id="UP000187209">
    <property type="component" value="Unassembled WGS sequence"/>
</dbReference>
<evidence type="ECO:0000313" key="2">
    <source>
        <dbReference type="Proteomes" id="UP000187209"/>
    </source>
</evidence>
<reference evidence="1 2" key="1">
    <citation type="submission" date="2016-11" db="EMBL/GenBank/DDBJ databases">
        <title>The macronuclear genome of Stentor coeruleus: a giant cell with tiny introns.</title>
        <authorList>
            <person name="Slabodnick M."/>
            <person name="Ruby J.G."/>
            <person name="Reiff S.B."/>
            <person name="Swart E.C."/>
            <person name="Gosai S."/>
            <person name="Prabakaran S."/>
            <person name="Witkowska E."/>
            <person name="Larue G.E."/>
            <person name="Fisher S."/>
            <person name="Freeman R.M."/>
            <person name="Gunawardena J."/>
            <person name="Chu W."/>
            <person name="Stover N.A."/>
            <person name="Gregory B.D."/>
            <person name="Nowacki M."/>
            <person name="Derisi J."/>
            <person name="Roy S.W."/>
            <person name="Marshall W.F."/>
            <person name="Sood P."/>
        </authorList>
    </citation>
    <scope>NUCLEOTIDE SEQUENCE [LARGE SCALE GENOMIC DNA]</scope>
    <source>
        <strain evidence="1">WM001</strain>
    </source>
</reference>
<organism evidence="1 2">
    <name type="scientific">Stentor coeruleus</name>
    <dbReference type="NCBI Taxonomy" id="5963"/>
    <lineage>
        <taxon>Eukaryota</taxon>
        <taxon>Sar</taxon>
        <taxon>Alveolata</taxon>
        <taxon>Ciliophora</taxon>
        <taxon>Postciliodesmatophora</taxon>
        <taxon>Heterotrichea</taxon>
        <taxon>Heterotrichida</taxon>
        <taxon>Stentoridae</taxon>
        <taxon>Stentor</taxon>
    </lineage>
</organism>
<sequence>MEYPVDPKFKKLAEQGHKNIKVFANGVSNRPRRSQDHISFCRQESGLGLSPESKPKSHPLYSLKELSSALGSKLNISLPSDSLESLSNFLSKKLSNLIYCTLQDLHEGVRILLESITNFEKFNQKTCTLTLGSHEFLLKINCKDIPIIPKSQISSFLSRDWDEIMVRTQNHIKFPSSVIDMCRNYEESMLEAYAEIQEPENIVKGCKKISYQSQYAINMQLQMLKKNEKDQKKLKTQLEWEKTELKTLRAIMKQKKNDMQSEIENLKTKRLAVAHESVKTEKEIEKVNKKQEKIQMALEKMVRFFEELDEESKYKAELIEIKNNDKDFSVVEEIEALEQQLKKLDGMLRRCRNEEVDQINTQIYRVKTKISSLKSISAINGVTSMRKNAKNAMENLNRVYSIDDVKKRTPIKRYTAVLNSPFMNKNGKIIPTLSKEFEAFKYCNNTVKTNRYALENCELDDIGNFDYENTIPCGDKNSLSPYKTVNKAENLYLNISKINPLIDFKNHKSYDFSTAQSSDVRESDIKLDDAEKIRNNAVEKEIEFDIKLKELKAQKIKIQEERGRLLSKIHNLRQYLQDCCEEISLVS</sequence>
<name>A0A1R2B5W9_9CILI</name>
<protein>
    <submittedName>
        <fullName evidence="1">Uncharacterized protein</fullName>
    </submittedName>
</protein>
<gene>
    <name evidence="1" type="ORF">SteCoe_29472</name>
</gene>
<comment type="caution">
    <text evidence="1">The sequence shown here is derived from an EMBL/GenBank/DDBJ whole genome shotgun (WGS) entry which is preliminary data.</text>
</comment>
<evidence type="ECO:0000313" key="1">
    <source>
        <dbReference type="EMBL" id="OMJ72159.1"/>
    </source>
</evidence>
<dbReference type="EMBL" id="MPUH01000925">
    <property type="protein sequence ID" value="OMJ72159.1"/>
    <property type="molecule type" value="Genomic_DNA"/>
</dbReference>
<accession>A0A1R2B5W9</accession>
<dbReference type="AlphaFoldDB" id="A0A1R2B5W9"/>
<proteinExistence type="predicted"/>